<dbReference type="InterPro" id="IPR002942">
    <property type="entry name" value="S4_RNA-bd"/>
</dbReference>
<dbReference type="CDD" id="cd00165">
    <property type="entry name" value="S4"/>
    <property type="match status" value="1"/>
</dbReference>
<protein>
    <recommendedName>
        <fullName evidence="9">Pseudouridine synthase</fullName>
        <ecNumber evidence="9">5.4.99.-</ecNumber>
    </recommendedName>
</protein>
<dbReference type="Pfam" id="PF00849">
    <property type="entry name" value="PseudoU_synth_2"/>
    <property type="match status" value="1"/>
</dbReference>
<dbReference type="SMART" id="SM00363">
    <property type="entry name" value="S4"/>
    <property type="match status" value="1"/>
</dbReference>
<dbReference type="CDD" id="cd02869">
    <property type="entry name" value="PseudoU_synth_RluA_like"/>
    <property type="match status" value="1"/>
</dbReference>
<dbReference type="InterPro" id="IPR006225">
    <property type="entry name" value="PsdUridine_synth_RluC/D"/>
</dbReference>
<dbReference type="InterPro" id="IPR020103">
    <property type="entry name" value="PsdUridine_synth_cat_dom_sf"/>
</dbReference>
<dbReference type="InterPro" id="IPR036986">
    <property type="entry name" value="S4_RNA-bd_sf"/>
</dbReference>
<dbReference type="Gene3D" id="3.30.2350.10">
    <property type="entry name" value="Pseudouridine synthase"/>
    <property type="match status" value="1"/>
</dbReference>
<dbReference type="GO" id="GO:0000455">
    <property type="term" value="P:enzyme-directed rRNA pseudouridine synthesis"/>
    <property type="evidence" value="ECO:0007669"/>
    <property type="project" value="TreeGrafter"/>
</dbReference>
<organism evidence="11 12">
    <name type="scientific">Chitinilyticum piscinae</name>
    <dbReference type="NCBI Taxonomy" id="2866724"/>
    <lineage>
        <taxon>Bacteria</taxon>
        <taxon>Pseudomonadati</taxon>
        <taxon>Pseudomonadota</taxon>
        <taxon>Betaproteobacteria</taxon>
        <taxon>Neisseriales</taxon>
        <taxon>Chitinibacteraceae</taxon>
        <taxon>Chitinilyticum</taxon>
    </lineage>
</organism>
<dbReference type="InterPro" id="IPR050188">
    <property type="entry name" value="RluA_PseudoU_synthase"/>
</dbReference>
<evidence type="ECO:0000256" key="6">
    <source>
        <dbReference type="ARBA" id="ARBA00023235"/>
    </source>
</evidence>
<keyword evidence="6 9" id="KW-0413">Isomerase</keyword>
<dbReference type="AlphaFoldDB" id="A0A8J7FY22"/>
<evidence type="ECO:0000256" key="7">
    <source>
        <dbReference type="PIRSR" id="PIRSR606225-1"/>
    </source>
</evidence>
<dbReference type="EMBL" id="JADFUA010000002">
    <property type="protein sequence ID" value="MBE9608555.1"/>
    <property type="molecule type" value="Genomic_DNA"/>
</dbReference>
<dbReference type="RefSeq" id="WP_194115072.1">
    <property type="nucleotide sequence ID" value="NZ_JADFUA010000002.1"/>
</dbReference>
<comment type="catalytic activity">
    <reaction evidence="9">
        <text>a uridine in RNA = a pseudouridine in RNA</text>
        <dbReference type="Rhea" id="RHEA:48348"/>
        <dbReference type="Rhea" id="RHEA-COMP:12068"/>
        <dbReference type="Rhea" id="RHEA-COMP:12069"/>
        <dbReference type="ChEBI" id="CHEBI:65314"/>
        <dbReference type="ChEBI" id="CHEBI:65315"/>
    </reaction>
</comment>
<dbReference type="PANTHER" id="PTHR21600:SF92">
    <property type="entry name" value="RIBOSOMAL LARGE SUBUNIT PSEUDOURIDINE SYNTHASE C"/>
    <property type="match status" value="1"/>
</dbReference>
<accession>A0A8J7FY22</accession>
<name>A0A8J7FY22_9NEIS</name>
<dbReference type="NCBIfam" id="TIGR00005">
    <property type="entry name" value="rluA_subfam"/>
    <property type="match status" value="1"/>
</dbReference>
<evidence type="ECO:0000256" key="4">
    <source>
        <dbReference type="ARBA" id="ARBA00022552"/>
    </source>
</evidence>
<gene>
    <name evidence="11" type="ORF">INR99_04265</name>
</gene>
<reference evidence="11 12" key="1">
    <citation type="submission" date="2020-10" db="EMBL/GenBank/DDBJ databases">
        <title>The genome sequence of Chitinilyticum litopenaei 4Y14.</title>
        <authorList>
            <person name="Liu Y."/>
        </authorList>
    </citation>
    <scope>NUCLEOTIDE SEQUENCE [LARGE SCALE GENOMIC DNA]</scope>
    <source>
        <strain evidence="11 12">4Y14</strain>
    </source>
</reference>
<evidence type="ECO:0000259" key="10">
    <source>
        <dbReference type="SMART" id="SM00363"/>
    </source>
</evidence>
<comment type="catalytic activity">
    <reaction evidence="1">
        <text>uridine(955/2504/2580) in 23S rRNA = pseudouridine(955/2504/2580) in 23S rRNA</text>
        <dbReference type="Rhea" id="RHEA:42528"/>
        <dbReference type="Rhea" id="RHEA-COMP:10099"/>
        <dbReference type="Rhea" id="RHEA-COMP:10100"/>
        <dbReference type="ChEBI" id="CHEBI:65314"/>
        <dbReference type="ChEBI" id="CHEBI:65315"/>
        <dbReference type="EC" id="5.4.99.24"/>
    </reaction>
</comment>
<evidence type="ECO:0000256" key="2">
    <source>
        <dbReference type="ARBA" id="ARBA00002876"/>
    </source>
</evidence>
<keyword evidence="4" id="KW-0698">rRNA processing</keyword>
<dbReference type="GO" id="GO:0003723">
    <property type="term" value="F:RNA binding"/>
    <property type="evidence" value="ECO:0007669"/>
    <property type="project" value="UniProtKB-KW"/>
</dbReference>
<keyword evidence="12" id="KW-1185">Reference proteome</keyword>
<dbReference type="PROSITE" id="PS50889">
    <property type="entry name" value="S4"/>
    <property type="match status" value="1"/>
</dbReference>
<keyword evidence="5 8" id="KW-0694">RNA-binding</keyword>
<evidence type="ECO:0000256" key="9">
    <source>
        <dbReference type="RuleBase" id="RU362028"/>
    </source>
</evidence>
<dbReference type="InterPro" id="IPR006224">
    <property type="entry name" value="PsdUridine_synth_RluA-like_CS"/>
</dbReference>
<evidence type="ECO:0000313" key="11">
    <source>
        <dbReference type="EMBL" id="MBE9608555.1"/>
    </source>
</evidence>
<comment type="function">
    <text evidence="2">Responsible for synthesis of pseudouridine from uracil at positions 955, 2504 and 2580 in 23S ribosomal RNA.</text>
</comment>
<dbReference type="SUPFAM" id="SSF55174">
    <property type="entry name" value="Alpha-L RNA-binding motif"/>
    <property type="match status" value="1"/>
</dbReference>
<dbReference type="PANTHER" id="PTHR21600">
    <property type="entry name" value="MITOCHONDRIAL RNA PSEUDOURIDINE SYNTHASE"/>
    <property type="match status" value="1"/>
</dbReference>
<feature type="active site" evidence="7">
    <location>
        <position position="143"/>
    </location>
</feature>
<proteinExistence type="inferred from homology"/>
<evidence type="ECO:0000256" key="1">
    <source>
        <dbReference type="ARBA" id="ARBA00000381"/>
    </source>
</evidence>
<dbReference type="GO" id="GO:0160141">
    <property type="term" value="F:23S rRNA pseudouridine(955/2504/2580) synthase activity"/>
    <property type="evidence" value="ECO:0007669"/>
    <property type="project" value="UniProtKB-EC"/>
</dbReference>
<dbReference type="Proteomes" id="UP000604481">
    <property type="component" value="Unassembled WGS sequence"/>
</dbReference>
<dbReference type="EC" id="5.4.99.-" evidence="9"/>
<dbReference type="Pfam" id="PF01479">
    <property type="entry name" value="S4"/>
    <property type="match status" value="1"/>
</dbReference>
<dbReference type="SUPFAM" id="SSF55120">
    <property type="entry name" value="Pseudouridine synthase"/>
    <property type="match status" value="1"/>
</dbReference>
<feature type="domain" description="RNA-binding S4" evidence="10">
    <location>
        <begin position="21"/>
        <end position="80"/>
    </location>
</feature>
<dbReference type="Gene3D" id="3.10.290.10">
    <property type="entry name" value="RNA-binding S4 domain"/>
    <property type="match status" value="1"/>
</dbReference>
<sequence>MSQTSKASVEWVTVGEEDAGQRLDNFLLKRLKGVPKSHVYRIVRAGEVRVNKGRADVTRRLEAGDVVRVPPVRVAAVPSQAPAQAASQRIELEVLFEDDALLIVNKPAGIAVHGGSGVSFGVIELLRAQRPQARYLELVHRLDRETSGILLVAKKRSALVKLHEMFRDHHRLDKRYLALVQDVWPEPRSHVRLKLFKYTTPDGERRVRVTADGTDAHTVVNRLKQWQDCSLLECELKTGRTHQIRVHLASSGHPILGDEKYGDFALNKALQRDGLKRMFLHAWKLAFKHPLTDVPLAIEAPLPDELQAYVAALGEPLVR</sequence>
<evidence type="ECO:0000256" key="5">
    <source>
        <dbReference type="ARBA" id="ARBA00022884"/>
    </source>
</evidence>
<dbReference type="PROSITE" id="PS01129">
    <property type="entry name" value="PSI_RLU"/>
    <property type="match status" value="1"/>
</dbReference>
<dbReference type="InterPro" id="IPR006145">
    <property type="entry name" value="PsdUridine_synth_RsuA/RluA"/>
</dbReference>
<comment type="caution">
    <text evidence="11">The sequence shown here is derived from an EMBL/GenBank/DDBJ whole genome shotgun (WGS) entry which is preliminary data.</text>
</comment>
<evidence type="ECO:0000256" key="8">
    <source>
        <dbReference type="PROSITE-ProRule" id="PRU00182"/>
    </source>
</evidence>
<evidence type="ECO:0000256" key="3">
    <source>
        <dbReference type="ARBA" id="ARBA00010876"/>
    </source>
</evidence>
<comment type="similarity">
    <text evidence="3 9">Belongs to the pseudouridine synthase RluA family.</text>
</comment>
<evidence type="ECO:0000313" key="12">
    <source>
        <dbReference type="Proteomes" id="UP000604481"/>
    </source>
</evidence>